<dbReference type="Proteomes" id="UP000886844">
    <property type="component" value="Unassembled WGS sequence"/>
</dbReference>
<dbReference type="PANTHER" id="PTHR30026:SF20">
    <property type="entry name" value="OUTER MEMBRANE PROTEIN TOLC"/>
    <property type="match status" value="1"/>
</dbReference>
<dbReference type="GO" id="GO:0015562">
    <property type="term" value="F:efflux transmembrane transporter activity"/>
    <property type="evidence" value="ECO:0007669"/>
    <property type="project" value="InterPro"/>
</dbReference>
<gene>
    <name evidence="9" type="ORF">H9828_03680</name>
</gene>
<keyword evidence="5" id="KW-0812">Transmembrane</keyword>
<dbReference type="GO" id="GO:0009279">
    <property type="term" value="C:cell outer membrane"/>
    <property type="evidence" value="ECO:0007669"/>
    <property type="project" value="UniProtKB-SubCell"/>
</dbReference>
<feature type="chain" id="PRO_5038932918" evidence="8">
    <location>
        <begin position="20"/>
        <end position="454"/>
    </location>
</feature>
<evidence type="ECO:0000256" key="2">
    <source>
        <dbReference type="ARBA" id="ARBA00007613"/>
    </source>
</evidence>
<evidence type="ECO:0000256" key="5">
    <source>
        <dbReference type="ARBA" id="ARBA00022692"/>
    </source>
</evidence>
<comment type="subcellular location">
    <subcellularLocation>
        <location evidence="1">Cell outer membrane</location>
    </subcellularLocation>
</comment>
<evidence type="ECO:0000256" key="4">
    <source>
        <dbReference type="ARBA" id="ARBA00022452"/>
    </source>
</evidence>
<reference evidence="9" key="1">
    <citation type="journal article" date="2021" name="PeerJ">
        <title>Extensive microbial diversity within the chicken gut microbiome revealed by metagenomics and culture.</title>
        <authorList>
            <person name="Gilroy R."/>
            <person name="Ravi A."/>
            <person name="Getino M."/>
            <person name="Pursley I."/>
            <person name="Horton D.L."/>
            <person name="Alikhan N.F."/>
            <person name="Baker D."/>
            <person name="Gharbi K."/>
            <person name="Hall N."/>
            <person name="Watson M."/>
            <person name="Adriaenssens E.M."/>
            <person name="Foster-Nyarko E."/>
            <person name="Jarju S."/>
            <person name="Secka A."/>
            <person name="Antonio M."/>
            <person name="Oren A."/>
            <person name="Chaudhuri R.R."/>
            <person name="La Ragione R."/>
            <person name="Hildebrand F."/>
            <person name="Pallen M.J."/>
        </authorList>
    </citation>
    <scope>NUCLEOTIDE SEQUENCE</scope>
    <source>
        <strain evidence="9">5134</strain>
    </source>
</reference>
<keyword evidence="4" id="KW-1134">Transmembrane beta strand</keyword>
<dbReference type="InterPro" id="IPR003423">
    <property type="entry name" value="OMP_efflux"/>
</dbReference>
<evidence type="ECO:0000256" key="7">
    <source>
        <dbReference type="ARBA" id="ARBA00023237"/>
    </source>
</evidence>
<dbReference type="AlphaFoldDB" id="A0A9D1YYY9"/>
<keyword evidence="8" id="KW-0732">Signal</keyword>
<dbReference type="GO" id="GO:1990281">
    <property type="term" value="C:efflux pump complex"/>
    <property type="evidence" value="ECO:0007669"/>
    <property type="project" value="TreeGrafter"/>
</dbReference>
<dbReference type="Gene3D" id="1.20.1600.10">
    <property type="entry name" value="Outer membrane efflux proteins (OEP)"/>
    <property type="match status" value="1"/>
</dbReference>
<name>A0A9D1YYY9_9BACT</name>
<keyword evidence="6" id="KW-0472">Membrane</keyword>
<evidence type="ECO:0000256" key="1">
    <source>
        <dbReference type="ARBA" id="ARBA00004442"/>
    </source>
</evidence>
<proteinExistence type="inferred from homology"/>
<keyword evidence="7" id="KW-0998">Cell outer membrane</keyword>
<dbReference type="PANTHER" id="PTHR30026">
    <property type="entry name" value="OUTER MEMBRANE PROTEIN TOLC"/>
    <property type="match status" value="1"/>
</dbReference>
<protein>
    <submittedName>
        <fullName evidence="9">TolC family protein</fullName>
    </submittedName>
</protein>
<dbReference type="GO" id="GO:0015288">
    <property type="term" value="F:porin activity"/>
    <property type="evidence" value="ECO:0007669"/>
    <property type="project" value="TreeGrafter"/>
</dbReference>
<keyword evidence="3" id="KW-0813">Transport</keyword>
<comment type="similarity">
    <text evidence="2">Belongs to the outer membrane factor (OMF) (TC 1.B.17) family.</text>
</comment>
<dbReference type="EMBL" id="DXDA01000029">
    <property type="protein sequence ID" value="HIY68499.1"/>
    <property type="molecule type" value="Genomic_DNA"/>
</dbReference>
<evidence type="ECO:0000313" key="9">
    <source>
        <dbReference type="EMBL" id="HIY68499.1"/>
    </source>
</evidence>
<organism evidence="9 10">
    <name type="scientific">Candidatus Alistipes intestinigallinarum</name>
    <dbReference type="NCBI Taxonomy" id="2838440"/>
    <lineage>
        <taxon>Bacteria</taxon>
        <taxon>Pseudomonadati</taxon>
        <taxon>Bacteroidota</taxon>
        <taxon>Bacteroidia</taxon>
        <taxon>Bacteroidales</taxon>
        <taxon>Rikenellaceae</taxon>
        <taxon>Alistipes</taxon>
    </lineage>
</organism>
<dbReference type="InterPro" id="IPR051906">
    <property type="entry name" value="TolC-like"/>
</dbReference>
<evidence type="ECO:0000256" key="6">
    <source>
        <dbReference type="ARBA" id="ARBA00023136"/>
    </source>
</evidence>
<dbReference type="SUPFAM" id="SSF56954">
    <property type="entry name" value="Outer membrane efflux proteins (OEP)"/>
    <property type="match status" value="1"/>
</dbReference>
<reference evidence="9" key="2">
    <citation type="submission" date="2021-04" db="EMBL/GenBank/DDBJ databases">
        <authorList>
            <person name="Gilroy R."/>
        </authorList>
    </citation>
    <scope>NUCLEOTIDE SEQUENCE</scope>
    <source>
        <strain evidence="9">5134</strain>
    </source>
</reference>
<feature type="signal peptide" evidence="8">
    <location>
        <begin position="1"/>
        <end position="19"/>
    </location>
</feature>
<accession>A0A9D1YYY9</accession>
<sequence length="454" mass="51561">MKRIILTIGVLAVWGAALAQEAPAEAAKGVPDFAENEPLTLRRCLEIGLERNYDVRIVRNDERISDNNATAANAGMLPTVDLSAGYTGTWDNNRSTTLRDGGESSETNVYDQTASVGVAVNWTLFDGFRIRTNYKRLKELQEMGALKTRITIEDFMASLTAEYYNYLQQTLRLQNFRNAVMLSRERLRISEERFRVGNFSRLDLLQARVDFNADSSQYMSQQEVVTASRIRINELLAHKDLNRRIAVQDSVIRVNAALDWDELLDRTLSTNASLLLAGHDTAVAELDLKILRARNYPYVNLSTGYGYTYNHYGTGTNRSRGTLGLNAGVSVGFTLFDGNRRREQRNARIDVENAELTRQQLELSLRADLSNFWQAYRNNLEVILLEEDNLVAARENYEIAMERYRLGDLPGIEMREAQKSLLDAEERILTAQYNTKLCEISLQQISGNVLIYLE</sequence>
<evidence type="ECO:0000256" key="3">
    <source>
        <dbReference type="ARBA" id="ARBA00022448"/>
    </source>
</evidence>
<evidence type="ECO:0000313" key="10">
    <source>
        <dbReference type="Proteomes" id="UP000886844"/>
    </source>
</evidence>
<evidence type="ECO:0000256" key="8">
    <source>
        <dbReference type="SAM" id="SignalP"/>
    </source>
</evidence>
<dbReference type="Pfam" id="PF02321">
    <property type="entry name" value="OEP"/>
    <property type="match status" value="2"/>
</dbReference>
<comment type="caution">
    <text evidence="9">The sequence shown here is derived from an EMBL/GenBank/DDBJ whole genome shotgun (WGS) entry which is preliminary data.</text>
</comment>